<evidence type="ECO:0000256" key="3">
    <source>
        <dbReference type="ARBA" id="ARBA00022448"/>
    </source>
</evidence>
<keyword evidence="10" id="KW-0626">Porin</keyword>
<evidence type="ECO:0000256" key="4">
    <source>
        <dbReference type="ARBA" id="ARBA00022452"/>
    </source>
</evidence>
<keyword evidence="7" id="KW-0732">Signal</keyword>
<evidence type="ECO:0000256" key="10">
    <source>
        <dbReference type="ARBA" id="ARBA00023114"/>
    </source>
</evidence>
<keyword evidence="6" id="KW-0812">Transmembrane</keyword>
<evidence type="ECO:0000259" key="15">
    <source>
        <dbReference type="Pfam" id="PF02563"/>
    </source>
</evidence>
<evidence type="ECO:0000256" key="2">
    <source>
        <dbReference type="ARBA" id="ARBA00009450"/>
    </source>
</evidence>
<dbReference type="PROSITE" id="PS51257">
    <property type="entry name" value="PROKAR_LIPOPROTEIN"/>
    <property type="match status" value="1"/>
</dbReference>
<dbReference type="GO" id="GO:0015159">
    <property type="term" value="F:polysaccharide transmembrane transporter activity"/>
    <property type="evidence" value="ECO:0007669"/>
    <property type="project" value="InterPro"/>
</dbReference>
<dbReference type="Proteomes" id="UP000322080">
    <property type="component" value="Unassembled WGS sequence"/>
</dbReference>
<keyword evidence="8" id="KW-0625">Polysaccharide transport</keyword>
<comment type="subcellular location">
    <subcellularLocation>
        <location evidence="1">Cell outer membrane</location>
        <topology evidence="1">Multi-pass membrane protein</topology>
    </subcellularLocation>
</comment>
<dbReference type="PANTHER" id="PTHR33619:SF3">
    <property type="entry name" value="POLYSACCHARIDE EXPORT PROTEIN GFCE-RELATED"/>
    <property type="match status" value="1"/>
</dbReference>
<dbReference type="Gene3D" id="3.10.560.10">
    <property type="entry name" value="Outer membrane lipoprotein wza domain like"/>
    <property type="match status" value="2"/>
</dbReference>
<evidence type="ECO:0000256" key="6">
    <source>
        <dbReference type="ARBA" id="ARBA00022692"/>
    </source>
</evidence>
<keyword evidence="9" id="KW-0406">Ion transport</keyword>
<keyword evidence="4" id="KW-1134">Transmembrane beta strand</keyword>
<sequence length="390" mass="41080">MPSRLARKNRFVLGIFLAVATLVAGCNKLPSDGPLTREIIEESATGDFVLISMTDAISQALMSDGERGFGPVVAPASAGLPQNRIAVGDVLGVRILEAGTNGPFAGGGGLGHADFPKVLVESDGTISLPYVGTIRALGRKPRDIEQDIVERLAGSAIEPQAVVGVVESASNIVTVAGDAGRPGPLPLTLRPTRLAEVIAAAGGSRYPAYDTRVTLVRDGRRGSLNLMEVMESPSHNPLVQRGDMVVLAHEPRSFTINGAVGRGGVFPFETARMTLLDALGRAGGLSDMRADPKGVFVFRFEPVAKLKRLGVPNLARFENDPRGVPTVYMIDMQQVRSRFFAQSFYVQSGDAIYVSNSETVQTQKLLTLFDLSIGTGASLVGAGADIAGAL</sequence>
<dbReference type="GO" id="GO:0046930">
    <property type="term" value="C:pore complex"/>
    <property type="evidence" value="ECO:0007669"/>
    <property type="project" value="UniProtKB-KW"/>
</dbReference>
<dbReference type="InterPro" id="IPR049712">
    <property type="entry name" value="Poly_export"/>
</dbReference>
<evidence type="ECO:0000256" key="8">
    <source>
        <dbReference type="ARBA" id="ARBA00023047"/>
    </source>
</evidence>
<evidence type="ECO:0000256" key="14">
    <source>
        <dbReference type="ARBA" id="ARBA00023288"/>
    </source>
</evidence>
<reference evidence="18 19" key="1">
    <citation type="submission" date="2019-08" db="EMBL/GenBank/DDBJ databases">
        <title>Identification of a novel species of the genus Boseongicola.</title>
        <authorList>
            <person name="Zhang X.-Q."/>
        </authorList>
    </citation>
    <scope>NUCLEOTIDE SEQUENCE [LARGE SCALE GENOMIC DNA]</scope>
    <source>
        <strain evidence="18 19">HY14</strain>
    </source>
</reference>
<comment type="similarity">
    <text evidence="2">Belongs to the BexD/CtrA/VexA family.</text>
</comment>
<evidence type="ECO:0000313" key="19">
    <source>
        <dbReference type="Proteomes" id="UP000322080"/>
    </source>
</evidence>
<dbReference type="GO" id="GO:0006811">
    <property type="term" value="P:monoatomic ion transport"/>
    <property type="evidence" value="ECO:0007669"/>
    <property type="project" value="UniProtKB-KW"/>
</dbReference>
<evidence type="ECO:0000256" key="1">
    <source>
        <dbReference type="ARBA" id="ARBA00004571"/>
    </source>
</evidence>
<dbReference type="Pfam" id="PF10531">
    <property type="entry name" value="SLBB"/>
    <property type="match status" value="1"/>
</dbReference>
<dbReference type="GO" id="GO:0009279">
    <property type="term" value="C:cell outer membrane"/>
    <property type="evidence" value="ECO:0007669"/>
    <property type="project" value="UniProtKB-SubCell"/>
</dbReference>
<gene>
    <name evidence="18" type="ORF">FVF75_08610</name>
</gene>
<evidence type="ECO:0000313" key="18">
    <source>
        <dbReference type="EMBL" id="TYB81757.1"/>
    </source>
</evidence>
<comment type="caution">
    <text evidence="18">The sequence shown here is derived from an EMBL/GenBank/DDBJ whole genome shotgun (WGS) entry which is preliminary data.</text>
</comment>
<dbReference type="AlphaFoldDB" id="A0A5D0RJF5"/>
<evidence type="ECO:0000256" key="9">
    <source>
        <dbReference type="ARBA" id="ARBA00023065"/>
    </source>
</evidence>
<keyword evidence="19" id="KW-1185">Reference proteome</keyword>
<keyword evidence="13" id="KW-0998">Cell outer membrane</keyword>
<feature type="domain" description="SLBB" evidence="17">
    <location>
        <begin position="253"/>
        <end position="354"/>
    </location>
</feature>
<protein>
    <submittedName>
        <fullName evidence="18">Polysaccharide export protein</fullName>
    </submittedName>
</protein>
<organism evidence="18 19">
    <name type="scientific">Maritimibacter fusiformis</name>
    <dbReference type="NCBI Taxonomy" id="2603819"/>
    <lineage>
        <taxon>Bacteria</taxon>
        <taxon>Pseudomonadati</taxon>
        <taxon>Pseudomonadota</taxon>
        <taxon>Alphaproteobacteria</taxon>
        <taxon>Rhodobacterales</taxon>
        <taxon>Roseobacteraceae</taxon>
        <taxon>Maritimibacter</taxon>
    </lineage>
</organism>
<dbReference type="Pfam" id="PF02563">
    <property type="entry name" value="Poly_export"/>
    <property type="match status" value="1"/>
</dbReference>
<evidence type="ECO:0000259" key="17">
    <source>
        <dbReference type="Pfam" id="PF22461"/>
    </source>
</evidence>
<dbReference type="InterPro" id="IPR003715">
    <property type="entry name" value="Poly_export_N"/>
</dbReference>
<evidence type="ECO:0000256" key="11">
    <source>
        <dbReference type="ARBA" id="ARBA00023136"/>
    </source>
</evidence>
<keyword evidence="3" id="KW-0813">Transport</keyword>
<evidence type="ECO:0000259" key="16">
    <source>
        <dbReference type="Pfam" id="PF10531"/>
    </source>
</evidence>
<keyword evidence="5" id="KW-0762">Sugar transport</keyword>
<evidence type="ECO:0000256" key="13">
    <source>
        <dbReference type="ARBA" id="ARBA00023237"/>
    </source>
</evidence>
<dbReference type="GO" id="GO:0015288">
    <property type="term" value="F:porin activity"/>
    <property type="evidence" value="ECO:0007669"/>
    <property type="project" value="UniProtKB-KW"/>
</dbReference>
<dbReference type="EMBL" id="VSIY01000005">
    <property type="protein sequence ID" value="TYB81757.1"/>
    <property type="molecule type" value="Genomic_DNA"/>
</dbReference>
<evidence type="ECO:0000256" key="5">
    <source>
        <dbReference type="ARBA" id="ARBA00022597"/>
    </source>
</evidence>
<keyword evidence="11" id="KW-0472">Membrane</keyword>
<dbReference type="Gene3D" id="3.30.1950.10">
    <property type="entry name" value="wza like domain"/>
    <property type="match status" value="1"/>
</dbReference>
<keyword evidence="12" id="KW-0564">Palmitate</keyword>
<dbReference type="InterPro" id="IPR054765">
    <property type="entry name" value="SLBB_dom"/>
</dbReference>
<feature type="domain" description="Polysaccharide export protein N-terminal" evidence="15">
    <location>
        <begin position="82"/>
        <end position="165"/>
    </location>
</feature>
<evidence type="ECO:0000256" key="7">
    <source>
        <dbReference type="ARBA" id="ARBA00022729"/>
    </source>
</evidence>
<evidence type="ECO:0000256" key="12">
    <source>
        <dbReference type="ARBA" id="ARBA00023139"/>
    </source>
</evidence>
<dbReference type="InterPro" id="IPR019554">
    <property type="entry name" value="Soluble_ligand-bd"/>
</dbReference>
<keyword evidence="14" id="KW-0449">Lipoprotein</keyword>
<dbReference type="PANTHER" id="PTHR33619">
    <property type="entry name" value="POLYSACCHARIDE EXPORT PROTEIN GFCE-RELATED"/>
    <property type="match status" value="1"/>
</dbReference>
<accession>A0A5D0RJF5</accession>
<proteinExistence type="inferred from homology"/>
<dbReference type="Pfam" id="PF22461">
    <property type="entry name" value="SLBB_2"/>
    <property type="match status" value="1"/>
</dbReference>
<feature type="domain" description="Soluble ligand binding" evidence="16">
    <location>
        <begin position="172"/>
        <end position="222"/>
    </location>
</feature>
<name>A0A5D0RJF5_9RHOB</name>